<evidence type="ECO:0000313" key="11">
    <source>
        <dbReference type="EMBL" id="NOU96121.1"/>
    </source>
</evidence>
<dbReference type="GO" id="GO:0005886">
    <property type="term" value="C:plasma membrane"/>
    <property type="evidence" value="ECO:0007669"/>
    <property type="project" value="UniProtKB-SubCell"/>
</dbReference>
<dbReference type="InterPro" id="IPR003593">
    <property type="entry name" value="AAA+_ATPase"/>
</dbReference>
<dbReference type="InterPro" id="IPR017871">
    <property type="entry name" value="ABC_transporter-like_CS"/>
</dbReference>
<evidence type="ECO:0000256" key="7">
    <source>
        <dbReference type="ARBA" id="ARBA00022840"/>
    </source>
</evidence>
<dbReference type="CDD" id="cd03257">
    <property type="entry name" value="ABC_NikE_OppD_transporters"/>
    <property type="match status" value="1"/>
</dbReference>
<keyword evidence="6" id="KW-0547">Nucleotide-binding</keyword>
<dbReference type="AlphaFoldDB" id="A0A972H4E8"/>
<evidence type="ECO:0000313" key="12">
    <source>
        <dbReference type="Proteomes" id="UP000641588"/>
    </source>
</evidence>
<comment type="caution">
    <text evidence="11">The sequence shown here is derived from an EMBL/GenBank/DDBJ whole genome shotgun (WGS) entry which is preliminary data.</text>
</comment>
<gene>
    <name evidence="11" type="ORF">GC093_23265</name>
</gene>
<evidence type="ECO:0000259" key="10">
    <source>
        <dbReference type="PROSITE" id="PS50893"/>
    </source>
</evidence>
<dbReference type="InterPro" id="IPR013563">
    <property type="entry name" value="Oligopep_ABC_C"/>
</dbReference>
<dbReference type="InterPro" id="IPR050388">
    <property type="entry name" value="ABC_Ni/Peptide_Import"/>
</dbReference>
<keyword evidence="3" id="KW-0813">Transport</keyword>
<evidence type="ECO:0000256" key="9">
    <source>
        <dbReference type="ARBA" id="ARBA00023136"/>
    </source>
</evidence>
<dbReference type="InterPro" id="IPR003439">
    <property type="entry name" value="ABC_transporter-like_ATP-bd"/>
</dbReference>
<dbReference type="GO" id="GO:0005524">
    <property type="term" value="F:ATP binding"/>
    <property type="evidence" value="ECO:0007669"/>
    <property type="project" value="UniProtKB-KW"/>
</dbReference>
<dbReference type="PANTHER" id="PTHR43297:SF14">
    <property type="entry name" value="ATPASE AAA-TYPE CORE DOMAIN-CONTAINING PROTEIN"/>
    <property type="match status" value="1"/>
</dbReference>
<dbReference type="SMART" id="SM00382">
    <property type="entry name" value="AAA"/>
    <property type="match status" value="1"/>
</dbReference>
<evidence type="ECO:0000256" key="8">
    <source>
        <dbReference type="ARBA" id="ARBA00022967"/>
    </source>
</evidence>
<dbReference type="GO" id="GO:0015833">
    <property type="term" value="P:peptide transport"/>
    <property type="evidence" value="ECO:0007669"/>
    <property type="project" value="InterPro"/>
</dbReference>
<dbReference type="NCBIfam" id="TIGR01727">
    <property type="entry name" value="oligo_HPY"/>
    <property type="match status" value="1"/>
</dbReference>
<evidence type="ECO:0000256" key="5">
    <source>
        <dbReference type="ARBA" id="ARBA00022519"/>
    </source>
</evidence>
<dbReference type="PANTHER" id="PTHR43297">
    <property type="entry name" value="OLIGOPEPTIDE TRANSPORT ATP-BINDING PROTEIN APPD"/>
    <property type="match status" value="1"/>
</dbReference>
<dbReference type="PROSITE" id="PS00211">
    <property type="entry name" value="ABC_TRANSPORTER_1"/>
    <property type="match status" value="1"/>
</dbReference>
<dbReference type="Gene3D" id="3.40.50.300">
    <property type="entry name" value="P-loop containing nucleotide triphosphate hydrolases"/>
    <property type="match status" value="1"/>
</dbReference>
<keyword evidence="8" id="KW-1278">Translocase</keyword>
<keyword evidence="4" id="KW-1003">Cell membrane</keyword>
<keyword evidence="9" id="KW-0472">Membrane</keyword>
<organism evidence="11 12">
    <name type="scientific">Paenibacillus foliorum</name>
    <dbReference type="NCBI Taxonomy" id="2654974"/>
    <lineage>
        <taxon>Bacteria</taxon>
        <taxon>Bacillati</taxon>
        <taxon>Bacillota</taxon>
        <taxon>Bacilli</taxon>
        <taxon>Bacillales</taxon>
        <taxon>Paenibacillaceae</taxon>
        <taxon>Paenibacillus</taxon>
    </lineage>
</organism>
<reference evidence="11" key="1">
    <citation type="submission" date="2019-10" db="EMBL/GenBank/DDBJ databases">
        <title>Description of Paenibacillus glebae sp. nov.</title>
        <authorList>
            <person name="Carlier A."/>
            <person name="Qi S."/>
        </authorList>
    </citation>
    <scope>NUCLEOTIDE SEQUENCE</scope>
    <source>
        <strain evidence="11">LMG 31456</strain>
    </source>
</reference>
<keyword evidence="7 11" id="KW-0067">ATP-binding</keyword>
<dbReference type="Pfam" id="PF08352">
    <property type="entry name" value="oligo_HPY"/>
    <property type="match status" value="1"/>
</dbReference>
<dbReference type="FunFam" id="3.40.50.300:FF:000016">
    <property type="entry name" value="Oligopeptide ABC transporter ATP-binding component"/>
    <property type="match status" value="1"/>
</dbReference>
<comment type="subcellular location">
    <subcellularLocation>
        <location evidence="1">Cell membrane</location>
        <topology evidence="1">Peripheral membrane protein</topology>
    </subcellularLocation>
</comment>
<keyword evidence="12" id="KW-1185">Reference proteome</keyword>
<comment type="similarity">
    <text evidence="2">Belongs to the ABC transporter superfamily.</text>
</comment>
<evidence type="ECO:0000256" key="1">
    <source>
        <dbReference type="ARBA" id="ARBA00004202"/>
    </source>
</evidence>
<feature type="domain" description="ABC transporter" evidence="10">
    <location>
        <begin position="13"/>
        <end position="272"/>
    </location>
</feature>
<proteinExistence type="inferred from homology"/>
<dbReference type="RefSeq" id="WP_171654336.1">
    <property type="nucleotide sequence ID" value="NZ_WHOD01000087.1"/>
</dbReference>
<accession>A0A972H4E8</accession>
<dbReference type="GO" id="GO:0016887">
    <property type="term" value="F:ATP hydrolysis activity"/>
    <property type="evidence" value="ECO:0007669"/>
    <property type="project" value="InterPro"/>
</dbReference>
<evidence type="ECO:0000256" key="2">
    <source>
        <dbReference type="ARBA" id="ARBA00005417"/>
    </source>
</evidence>
<protein>
    <submittedName>
        <fullName evidence="11">ATP-binding cassette domain-containing protein</fullName>
    </submittedName>
</protein>
<dbReference type="InterPro" id="IPR027417">
    <property type="entry name" value="P-loop_NTPase"/>
</dbReference>
<dbReference type="Pfam" id="PF00005">
    <property type="entry name" value="ABC_tran"/>
    <property type="match status" value="1"/>
</dbReference>
<dbReference type="EMBL" id="WHOD01000087">
    <property type="protein sequence ID" value="NOU96121.1"/>
    <property type="molecule type" value="Genomic_DNA"/>
</dbReference>
<keyword evidence="5" id="KW-0997">Cell inner membrane</keyword>
<evidence type="ECO:0000256" key="4">
    <source>
        <dbReference type="ARBA" id="ARBA00022475"/>
    </source>
</evidence>
<dbReference type="SUPFAM" id="SSF52540">
    <property type="entry name" value="P-loop containing nucleoside triphosphate hydrolases"/>
    <property type="match status" value="1"/>
</dbReference>
<dbReference type="PROSITE" id="PS50893">
    <property type="entry name" value="ABC_TRANSPORTER_2"/>
    <property type="match status" value="1"/>
</dbReference>
<name>A0A972H4E8_9BACL</name>
<evidence type="ECO:0000256" key="6">
    <source>
        <dbReference type="ARBA" id="ARBA00022741"/>
    </source>
</evidence>
<dbReference type="Proteomes" id="UP000641588">
    <property type="component" value="Unassembled WGS sequence"/>
</dbReference>
<sequence>MTAHASPSEQPLLSVQDLRIRIQMDNGELNAVDGVDFEIRKGKTLGLVGESGCGKSLTSRAIISINPKECETTGTIVYQSSSEKELNSLNLLSLDSRSKQIRSIRGRKIAMIFQEPMTAFSPMYTIGNQIMESILIHRTKNKKEAKQIALEMLSKVGISDQEKRFDQYPHEFSGGMRQRAMISMALSCNPELLIADEPTTALDVTIQAQVLELMKGLQKEFGMAILLVTHDLGIIAEMCDEVAVMYLGKIVEQSTVKEIFNNPKHPYTKGLLRSMPRMGSNKTKRLESIEGTVPIATNMPPMCGFYERCNDRIEGVCNMQAVPKTQIAENHMVRCFLYQDKNEGD</sequence>
<evidence type="ECO:0000256" key="3">
    <source>
        <dbReference type="ARBA" id="ARBA00022448"/>
    </source>
</evidence>